<dbReference type="RefSeq" id="XP_002111381.1">
    <property type="nucleotide sequence ID" value="XM_002111345.1"/>
</dbReference>
<dbReference type="Pfam" id="PF04050">
    <property type="entry name" value="Upf2"/>
    <property type="match status" value="1"/>
</dbReference>
<feature type="domain" description="MIF4G" evidence="4">
    <location>
        <begin position="599"/>
        <end position="811"/>
    </location>
</feature>
<dbReference type="Pfam" id="PF02854">
    <property type="entry name" value="MIF4G"/>
    <property type="match status" value="3"/>
</dbReference>
<evidence type="ECO:0000256" key="2">
    <source>
        <dbReference type="ARBA" id="ARBA00022490"/>
    </source>
</evidence>
<dbReference type="GeneID" id="6753086"/>
<evidence type="ECO:0000259" key="4">
    <source>
        <dbReference type="SMART" id="SM00543"/>
    </source>
</evidence>
<dbReference type="Gene3D" id="1.25.40.180">
    <property type="match status" value="3"/>
</dbReference>
<gene>
    <name evidence="5" type="ORF">TRIADDRAFT_24207</name>
</gene>
<dbReference type="PhylomeDB" id="B3RUL5"/>
<reference evidence="5 6" key="1">
    <citation type="journal article" date="2008" name="Nature">
        <title>The Trichoplax genome and the nature of placozoans.</title>
        <authorList>
            <person name="Srivastava M."/>
            <person name="Begovic E."/>
            <person name="Chapman J."/>
            <person name="Putnam N.H."/>
            <person name="Hellsten U."/>
            <person name="Kawashima T."/>
            <person name="Kuo A."/>
            <person name="Mitros T."/>
            <person name="Salamov A."/>
            <person name="Carpenter M.L."/>
            <person name="Signorovitch A.Y."/>
            <person name="Moreno M.A."/>
            <person name="Kamm K."/>
            <person name="Grimwood J."/>
            <person name="Schmutz J."/>
            <person name="Shapiro H."/>
            <person name="Grigoriev I.V."/>
            <person name="Buss L.W."/>
            <person name="Schierwater B."/>
            <person name="Dellaporta S.L."/>
            <person name="Rokhsar D.S."/>
        </authorList>
    </citation>
    <scope>NUCLEOTIDE SEQUENCE [LARGE SCALE GENOMIC DNA]</scope>
    <source>
        <strain evidence="5 6">Grell-BS-1999</strain>
    </source>
</reference>
<feature type="region of interest" description="Disordered" evidence="3">
    <location>
        <begin position="1029"/>
        <end position="1052"/>
    </location>
</feature>
<dbReference type="GO" id="GO:0035145">
    <property type="term" value="C:exon-exon junction complex"/>
    <property type="evidence" value="ECO:0000318"/>
    <property type="project" value="GO_Central"/>
</dbReference>
<dbReference type="CTD" id="6753086"/>
<dbReference type="InParanoid" id="B3RUL5"/>
<feature type="domain" description="MIF4G" evidence="4">
    <location>
        <begin position="15"/>
        <end position="227"/>
    </location>
</feature>
<dbReference type="AlphaFoldDB" id="B3RUL5"/>
<comment type="subcellular location">
    <subcellularLocation>
        <location evidence="1">Cytoplasm</location>
    </subcellularLocation>
</comment>
<feature type="domain" description="MIF4G" evidence="4">
    <location>
        <begin position="397"/>
        <end position="586"/>
    </location>
</feature>
<dbReference type="OrthoDB" id="27832at2759"/>
<dbReference type="EMBL" id="DS985244">
    <property type="protein sequence ID" value="EDV25348.1"/>
    <property type="molecule type" value="Genomic_DNA"/>
</dbReference>
<evidence type="ECO:0000313" key="6">
    <source>
        <dbReference type="Proteomes" id="UP000009022"/>
    </source>
</evidence>
<dbReference type="InterPro" id="IPR003890">
    <property type="entry name" value="MIF4G-like_typ-3"/>
</dbReference>
<dbReference type="GO" id="GO:0003723">
    <property type="term" value="F:RNA binding"/>
    <property type="evidence" value="ECO:0007669"/>
    <property type="project" value="InterPro"/>
</dbReference>
<name>B3RUL5_TRIAD</name>
<dbReference type="HOGENOM" id="CLU_002633_2_0_1"/>
<feature type="region of interest" description="Disordered" evidence="3">
    <location>
        <begin position="848"/>
        <end position="871"/>
    </location>
</feature>
<dbReference type="OMA" id="DFQHHQI"/>
<dbReference type="InterPro" id="IPR039762">
    <property type="entry name" value="Nmd2/UPF2"/>
</dbReference>
<proteinExistence type="predicted"/>
<feature type="non-terminal residue" evidence="5">
    <location>
        <position position="1"/>
    </location>
</feature>
<feature type="compositionally biased region" description="Polar residues" evidence="3">
    <location>
        <begin position="855"/>
        <end position="864"/>
    </location>
</feature>
<protein>
    <recommendedName>
        <fullName evidence="4">MIF4G domain-containing protein</fullName>
    </recommendedName>
</protein>
<keyword evidence="2" id="KW-0963">Cytoplasm</keyword>
<evidence type="ECO:0000256" key="1">
    <source>
        <dbReference type="ARBA" id="ARBA00004496"/>
    </source>
</evidence>
<dbReference type="GO" id="GO:0000184">
    <property type="term" value="P:nuclear-transcribed mRNA catabolic process, nonsense-mediated decay"/>
    <property type="evidence" value="ECO:0000318"/>
    <property type="project" value="GO_Central"/>
</dbReference>
<evidence type="ECO:0000313" key="5">
    <source>
        <dbReference type="EMBL" id="EDV25348.1"/>
    </source>
</evidence>
<dbReference type="KEGG" id="tad:TRIADDRAFT_24207"/>
<dbReference type="InterPro" id="IPR016024">
    <property type="entry name" value="ARM-type_fold"/>
</dbReference>
<dbReference type="SUPFAM" id="SSF48371">
    <property type="entry name" value="ARM repeat"/>
    <property type="match status" value="3"/>
</dbReference>
<dbReference type="PANTHER" id="PTHR12839">
    <property type="entry name" value="NONSENSE-MEDIATED MRNA DECAY PROTEIN 2 UP-FRAMESHIFT SUPPRESSOR 2"/>
    <property type="match status" value="1"/>
</dbReference>
<dbReference type="SMART" id="SM00543">
    <property type="entry name" value="MIF4G"/>
    <property type="match status" value="3"/>
</dbReference>
<dbReference type="STRING" id="10228.B3RUL5"/>
<evidence type="ECO:0000256" key="3">
    <source>
        <dbReference type="SAM" id="MobiDB-lite"/>
    </source>
</evidence>
<feature type="compositionally biased region" description="Basic and acidic residues" evidence="3">
    <location>
        <begin position="1029"/>
        <end position="1046"/>
    </location>
</feature>
<sequence>SRPEESFFRSLDSSVKRNTTFVKKLRTLSDQQRDSIFKDAQSLNLTKYVPEVVSAILESKMKLSDVSCAIQICCLMHQRYSEFATLLLKGMQSSFTETKDDDKSVKIARYRVTLRLLGELIIIGVFNESTNGTDILHSAFSGIITIDKATFDYLPVVISFCRHFCEDFFGITPRKNRLLIEKFNFQAPASKIISDNKKKQFRLVVFDYHAALVKYLEKQHKEIQRMTRQNLKILHTKGELNEERKENLEKSKKSFEKLHVHTGTISDILDLDMPDLPQDEQLEEAESFGISLYCPFPASELNGDYLWEDEETRSFYENLKDLKTLMPAILFKESESSGDTSAESNEANFIQNNIKLETIDEISESIENLGIQDELKDNNPETSDESKVDESMTSLFDTYLRQLATCRNRDFIDEAATEFITNFNTKGNRKALVRSLFNVPRTRLDLLPFYARLVATLTACFSEIGPSLNVMLMKDFMYRVRKKDQIHLEEKIKAARFIGELTKFRIISKDEALLCLKVALNNFTHHVIDMACCLLETCGRFLLRNPDSHIRTKNLLETMMRIKSARHLEERYVIMIENAYYHCLPPEDEKVEVRTPLQEYIRRLVIKHLITTNVEKILRQFRKLSWNNQEIADYAIKFLSSPWYIKYNNIHNLANLLSGLAEYREDVAVMVVDNIMEEIRLGLEINAMKLNQRRIATIKYLGELYNYQMIEADVIFNTLYSLITFGLLKDHSSNDIDPPDNFVRLRLVSVLLDTCGEFFDRGFKKSRLDCFLVYVQHYFWQKKSNVYWETQTFPIEIENLLLDLLDSLRPKLKPCNNLTEAKGAIEELEQNLLLIVSLSTNNNVDLEDQHRQRHTSSGSQSHDTPTQDDAEGQDVDIAEELEADDTDAHKSQSDTEDVLFDDRDEIAEGENEDVTILSGGLKAMPCEEDDDFQKEYEKALADDLLTRRQHGPKVPSLDAPLPFNRICNFSVSFISNIYFNVGENLQTDDINFVLLTRKSNKLQYKEVNIPVSDAVAANIREKIAQEKADKEEMKRLVLSHDKRQQEESFNGN</sequence>
<keyword evidence="6" id="KW-1185">Reference proteome</keyword>
<dbReference type="FunFam" id="1.25.40.180:FF:000014">
    <property type="entry name" value="Putative regulator of nonsense transcripts 2"/>
    <property type="match status" value="1"/>
</dbReference>
<dbReference type="Gene3D" id="4.10.80.160">
    <property type="match status" value="1"/>
</dbReference>
<dbReference type="Proteomes" id="UP000009022">
    <property type="component" value="Unassembled WGS sequence"/>
</dbReference>
<dbReference type="GO" id="GO:0005737">
    <property type="term" value="C:cytoplasm"/>
    <property type="evidence" value="ECO:0000318"/>
    <property type="project" value="GO_Central"/>
</dbReference>
<dbReference type="PANTHER" id="PTHR12839:SF7">
    <property type="entry name" value="REGULATOR OF NONSENSE TRANSCRIPTS 2"/>
    <property type="match status" value="1"/>
</dbReference>
<accession>B3RUL5</accession>
<dbReference type="eggNOG" id="KOG2051">
    <property type="taxonomic scope" value="Eukaryota"/>
</dbReference>
<organism evidence="5 6">
    <name type="scientific">Trichoplax adhaerens</name>
    <name type="common">Trichoplax reptans</name>
    <dbReference type="NCBI Taxonomy" id="10228"/>
    <lineage>
        <taxon>Eukaryota</taxon>
        <taxon>Metazoa</taxon>
        <taxon>Placozoa</taxon>
        <taxon>Uniplacotomia</taxon>
        <taxon>Trichoplacea</taxon>
        <taxon>Trichoplacidae</taxon>
        <taxon>Trichoplax</taxon>
    </lineage>
</organism>
<dbReference type="FunFam" id="1.25.40.180:FF:000037">
    <property type="entry name" value="Nonsense-mediated mRNA decay factor (Upf2)"/>
    <property type="match status" value="1"/>
</dbReference>
<dbReference type="InterPro" id="IPR007193">
    <property type="entry name" value="Upf2/Nmd2_C"/>
</dbReference>